<protein>
    <submittedName>
        <fullName evidence="2">Uncharacterized protein</fullName>
    </submittedName>
</protein>
<evidence type="ECO:0000313" key="2">
    <source>
        <dbReference type="EMBL" id="RIB09731.1"/>
    </source>
</evidence>
<dbReference type="EMBL" id="QKWP01001334">
    <property type="protein sequence ID" value="RIB09731.1"/>
    <property type="molecule type" value="Genomic_DNA"/>
</dbReference>
<evidence type="ECO:0000256" key="1">
    <source>
        <dbReference type="SAM" id="SignalP"/>
    </source>
</evidence>
<dbReference type="Proteomes" id="UP000266673">
    <property type="component" value="Unassembled WGS sequence"/>
</dbReference>
<dbReference type="AlphaFoldDB" id="A0A397UJR3"/>
<gene>
    <name evidence="2" type="ORF">C2G38_2044072</name>
</gene>
<sequence length="105" mass="12186">MPPRSLTLLPFCNAALASLLYNLTDNSPPKNHLCMYITLEVTDNTCQSDKYEYTKQKPGFDVFHNLTDNSIQEIHLQILLKYGFDQLCNMLYAIKSDKQMNKNYM</sequence>
<keyword evidence="3" id="KW-1185">Reference proteome</keyword>
<reference evidence="2 3" key="1">
    <citation type="submission" date="2018-06" db="EMBL/GenBank/DDBJ databases">
        <title>Comparative genomics reveals the genomic features of Rhizophagus irregularis, R. cerebriforme, R. diaphanum and Gigaspora rosea, and their symbiotic lifestyle signature.</title>
        <authorList>
            <person name="Morin E."/>
            <person name="San Clemente H."/>
            <person name="Chen E.C.H."/>
            <person name="De La Providencia I."/>
            <person name="Hainaut M."/>
            <person name="Kuo A."/>
            <person name="Kohler A."/>
            <person name="Murat C."/>
            <person name="Tang N."/>
            <person name="Roy S."/>
            <person name="Loubradou J."/>
            <person name="Henrissat B."/>
            <person name="Grigoriev I.V."/>
            <person name="Corradi N."/>
            <person name="Roux C."/>
            <person name="Martin F.M."/>
        </authorList>
    </citation>
    <scope>NUCLEOTIDE SEQUENCE [LARGE SCALE GENOMIC DNA]</scope>
    <source>
        <strain evidence="2 3">DAOM 194757</strain>
    </source>
</reference>
<keyword evidence="1" id="KW-0732">Signal</keyword>
<evidence type="ECO:0000313" key="3">
    <source>
        <dbReference type="Proteomes" id="UP000266673"/>
    </source>
</evidence>
<accession>A0A397UJR3</accession>
<feature type="signal peptide" evidence="1">
    <location>
        <begin position="1"/>
        <end position="17"/>
    </location>
</feature>
<comment type="caution">
    <text evidence="2">The sequence shown here is derived from an EMBL/GenBank/DDBJ whole genome shotgun (WGS) entry which is preliminary data.</text>
</comment>
<name>A0A397UJR3_9GLOM</name>
<proteinExistence type="predicted"/>
<organism evidence="2 3">
    <name type="scientific">Gigaspora rosea</name>
    <dbReference type="NCBI Taxonomy" id="44941"/>
    <lineage>
        <taxon>Eukaryota</taxon>
        <taxon>Fungi</taxon>
        <taxon>Fungi incertae sedis</taxon>
        <taxon>Mucoromycota</taxon>
        <taxon>Glomeromycotina</taxon>
        <taxon>Glomeromycetes</taxon>
        <taxon>Diversisporales</taxon>
        <taxon>Gigasporaceae</taxon>
        <taxon>Gigaspora</taxon>
    </lineage>
</organism>
<feature type="chain" id="PRO_5017246058" evidence="1">
    <location>
        <begin position="18"/>
        <end position="105"/>
    </location>
</feature>